<dbReference type="OrthoDB" id="1607513at2759"/>
<evidence type="ECO:0000259" key="6">
    <source>
        <dbReference type="PROSITE" id="PS50808"/>
    </source>
</evidence>
<gene>
    <name evidence="7" type="ORF">g.2585</name>
</gene>
<feature type="compositionally biased region" description="Acidic residues" evidence="5">
    <location>
        <begin position="268"/>
        <end position="283"/>
    </location>
</feature>
<evidence type="ECO:0000256" key="5">
    <source>
        <dbReference type="SAM" id="MobiDB-lite"/>
    </source>
</evidence>
<dbReference type="Pfam" id="PF02892">
    <property type="entry name" value="zf-BED"/>
    <property type="match status" value="3"/>
</dbReference>
<dbReference type="GO" id="GO:1990837">
    <property type="term" value="F:sequence-specific double-stranded DNA binding"/>
    <property type="evidence" value="ECO:0007669"/>
    <property type="project" value="TreeGrafter"/>
</dbReference>
<dbReference type="PROSITE" id="PS50808">
    <property type="entry name" value="ZF_BED"/>
    <property type="match status" value="2"/>
</dbReference>
<dbReference type="SUPFAM" id="SSF57667">
    <property type="entry name" value="beta-beta-alpha zinc fingers"/>
    <property type="match status" value="3"/>
</dbReference>
<dbReference type="PANTHER" id="PTHR34396:SF25">
    <property type="entry name" value="BOUNDARY ELEMENT ASSOCIATED FACTOR"/>
    <property type="match status" value="1"/>
</dbReference>
<feature type="region of interest" description="Disordered" evidence="5">
    <location>
        <begin position="300"/>
        <end position="320"/>
    </location>
</feature>
<feature type="domain" description="BED-type" evidence="6">
    <location>
        <begin position="115"/>
        <end position="167"/>
    </location>
</feature>
<accession>A0A1E1WIR6</accession>
<organism evidence="7">
    <name type="scientific">Pectinophora gossypiella</name>
    <name type="common">Cotton pink bollworm</name>
    <name type="synonym">Depressaria gossypiella</name>
    <dbReference type="NCBI Taxonomy" id="13191"/>
    <lineage>
        <taxon>Eukaryota</taxon>
        <taxon>Metazoa</taxon>
        <taxon>Ecdysozoa</taxon>
        <taxon>Arthropoda</taxon>
        <taxon>Hexapoda</taxon>
        <taxon>Insecta</taxon>
        <taxon>Pterygota</taxon>
        <taxon>Neoptera</taxon>
        <taxon>Endopterygota</taxon>
        <taxon>Lepidoptera</taxon>
        <taxon>Glossata</taxon>
        <taxon>Ditrysia</taxon>
        <taxon>Gelechioidea</taxon>
        <taxon>Gelechiidae</taxon>
        <taxon>Apatetrinae</taxon>
        <taxon>Pectinophora</taxon>
    </lineage>
</organism>
<feature type="domain" description="BED-type" evidence="6">
    <location>
        <begin position="190"/>
        <end position="242"/>
    </location>
</feature>
<dbReference type="GO" id="GO:0006357">
    <property type="term" value="P:regulation of transcription by RNA polymerase II"/>
    <property type="evidence" value="ECO:0007669"/>
    <property type="project" value="TreeGrafter"/>
</dbReference>
<feature type="region of interest" description="Disordered" evidence="5">
    <location>
        <begin position="266"/>
        <end position="286"/>
    </location>
</feature>
<keyword evidence="3" id="KW-0862">Zinc</keyword>
<dbReference type="InterPro" id="IPR053031">
    <property type="entry name" value="Cuticle_assoc_protein"/>
</dbReference>
<dbReference type="InterPro" id="IPR036236">
    <property type="entry name" value="Znf_C2H2_sf"/>
</dbReference>
<dbReference type="GO" id="GO:0005634">
    <property type="term" value="C:nucleus"/>
    <property type="evidence" value="ECO:0007669"/>
    <property type="project" value="TreeGrafter"/>
</dbReference>
<dbReference type="PANTHER" id="PTHR34396">
    <property type="entry name" value="OS03G0264950 PROTEIN-RELATED"/>
    <property type="match status" value="1"/>
</dbReference>
<evidence type="ECO:0000256" key="4">
    <source>
        <dbReference type="PROSITE-ProRule" id="PRU00027"/>
    </source>
</evidence>
<dbReference type="SMART" id="SM00614">
    <property type="entry name" value="ZnF_BED"/>
    <property type="match status" value="3"/>
</dbReference>
<feature type="region of interest" description="Disordered" evidence="5">
    <location>
        <begin position="155"/>
        <end position="184"/>
    </location>
</feature>
<dbReference type="GO" id="GO:0008270">
    <property type="term" value="F:zinc ion binding"/>
    <property type="evidence" value="ECO:0007669"/>
    <property type="project" value="UniProtKB-KW"/>
</dbReference>
<feature type="region of interest" description="Disordered" evidence="5">
    <location>
        <begin position="1"/>
        <end position="37"/>
    </location>
</feature>
<evidence type="ECO:0000313" key="7">
    <source>
        <dbReference type="EMBL" id="JAT86786.1"/>
    </source>
</evidence>
<name>A0A1E1WIR6_PECGO</name>
<dbReference type="EMBL" id="GDQN01004268">
    <property type="protein sequence ID" value="JAT86786.1"/>
    <property type="molecule type" value="Transcribed_RNA"/>
</dbReference>
<proteinExistence type="predicted"/>
<feature type="compositionally biased region" description="Basic residues" evidence="5">
    <location>
        <begin position="307"/>
        <end position="317"/>
    </location>
</feature>
<sequence length="408" mass="46741">MKHLRGKHGYTRSELKGDEDGTEGDTENEDKEETKQNIKSEIWEYFDTKDEDEKVASCRLCLDQFSYKTSLSKLSSHLKSKHSIDFGKGSDDEDYKGTDDEDVSLAHLSESRGRGKSSEAWEYFEIKDDERKVARCNLCGALCSYRTSVSNLMKHARRKHNMRPRTSDCEEDPGDDHHEDSKVDTSVSRAQRSIVWLYFKCVDPDAKLSQCMICKKLLSHSTTLTNLKKHLERKHPNVKIPVREDGRKRILLSSGGELYEVEAGTKLDDDDDDDMNANDDVENQNDTLEMDTVYLEDFESLEESQKNRKPSTKKRVRNNTYSSSSEEEVTFINRYVKKHSDSFDHFGKYIASLLRKLPKETSSRLQADFVKQILSVESVTDKNNAYEVIVHDDSQDFVAVAVEGAPAK</sequence>
<protein>
    <recommendedName>
        <fullName evidence="6">BED-type domain-containing protein</fullName>
    </recommendedName>
</protein>
<dbReference type="InterPro" id="IPR003656">
    <property type="entry name" value="Znf_BED"/>
</dbReference>
<keyword evidence="1" id="KW-0479">Metal-binding</keyword>
<feature type="compositionally biased region" description="Acidic residues" evidence="5">
    <location>
        <begin position="20"/>
        <end position="31"/>
    </location>
</feature>
<reference evidence="7" key="1">
    <citation type="submission" date="2015-09" db="EMBL/GenBank/DDBJ databases">
        <title>De novo assembly of Pectinophora gossypiella (Pink Bollworm) gut transcriptome.</title>
        <authorList>
            <person name="Tassone E.E."/>
        </authorList>
    </citation>
    <scope>NUCLEOTIDE SEQUENCE</scope>
</reference>
<evidence type="ECO:0000256" key="3">
    <source>
        <dbReference type="ARBA" id="ARBA00022833"/>
    </source>
</evidence>
<feature type="compositionally biased region" description="Basic residues" evidence="5">
    <location>
        <begin position="1"/>
        <end position="10"/>
    </location>
</feature>
<keyword evidence="2 4" id="KW-0863">Zinc-finger</keyword>
<evidence type="ECO:0000256" key="1">
    <source>
        <dbReference type="ARBA" id="ARBA00022723"/>
    </source>
</evidence>
<dbReference type="AlphaFoldDB" id="A0A1E1WIR6"/>
<evidence type="ECO:0000256" key="2">
    <source>
        <dbReference type="ARBA" id="ARBA00022771"/>
    </source>
</evidence>